<gene>
    <name evidence="6" type="ORF">AMC81_PE00542</name>
</gene>
<keyword evidence="2" id="KW-0805">Transcription regulation</keyword>
<name>A0ABM6CKC1_9HYPH</name>
<reference evidence="6 7" key="1">
    <citation type="submission" date="2015-11" db="EMBL/GenBank/DDBJ databases">
        <title>The limits of bacterial species coexistence and the symbiotic plasmid transference in sympatric Rhizobium populations.</title>
        <authorList>
            <person name="Perez-Carrascal O.M."/>
            <person name="VanInsberghe D."/>
            <person name="Juarez S."/>
            <person name="Polz M.F."/>
            <person name="Vinuesa P."/>
            <person name="Gonzalez V."/>
        </authorList>
    </citation>
    <scope>NUCLEOTIDE SEQUENCE [LARGE SCALE GENOMIC DNA]</scope>
    <source>
        <strain evidence="6 7">N771</strain>
        <plasmid evidence="6 7">pRphaN771e</plasmid>
    </source>
</reference>
<keyword evidence="6" id="KW-0614">Plasmid</keyword>
<dbReference type="SUPFAM" id="SSF53850">
    <property type="entry name" value="Periplasmic binding protein-like II"/>
    <property type="match status" value="1"/>
</dbReference>
<keyword evidence="3" id="KW-0238">DNA-binding</keyword>
<organism evidence="6 7">
    <name type="scientific">Rhizobium phaseoli</name>
    <dbReference type="NCBI Taxonomy" id="396"/>
    <lineage>
        <taxon>Bacteria</taxon>
        <taxon>Pseudomonadati</taxon>
        <taxon>Pseudomonadota</taxon>
        <taxon>Alphaproteobacteria</taxon>
        <taxon>Hyphomicrobiales</taxon>
        <taxon>Rhizobiaceae</taxon>
        <taxon>Rhizobium/Agrobacterium group</taxon>
        <taxon>Rhizobium</taxon>
    </lineage>
</organism>
<comment type="similarity">
    <text evidence="1">Belongs to the LysR transcriptional regulatory family.</text>
</comment>
<evidence type="ECO:0000256" key="3">
    <source>
        <dbReference type="ARBA" id="ARBA00023125"/>
    </source>
</evidence>
<accession>A0ABM6CKC1</accession>
<proteinExistence type="inferred from homology"/>
<evidence type="ECO:0000256" key="1">
    <source>
        <dbReference type="ARBA" id="ARBA00009437"/>
    </source>
</evidence>
<dbReference type="PANTHER" id="PTHR30126:SF40">
    <property type="entry name" value="HTH-TYPE TRANSCRIPTIONAL REGULATOR GLTR"/>
    <property type="match status" value="1"/>
</dbReference>
<keyword evidence="4" id="KW-0804">Transcription</keyword>
<dbReference type="InterPro" id="IPR036388">
    <property type="entry name" value="WH-like_DNA-bd_sf"/>
</dbReference>
<dbReference type="Pfam" id="PF03466">
    <property type="entry name" value="LysR_substrate"/>
    <property type="match status" value="1"/>
</dbReference>
<keyword evidence="7" id="KW-1185">Reference proteome</keyword>
<dbReference type="Pfam" id="PF00126">
    <property type="entry name" value="HTH_1"/>
    <property type="match status" value="1"/>
</dbReference>
<feature type="domain" description="HTH lysR-type" evidence="5">
    <location>
        <begin position="20"/>
        <end position="77"/>
    </location>
</feature>
<dbReference type="InterPro" id="IPR036390">
    <property type="entry name" value="WH_DNA-bd_sf"/>
</dbReference>
<dbReference type="PANTHER" id="PTHR30126">
    <property type="entry name" value="HTH-TYPE TRANSCRIPTIONAL REGULATOR"/>
    <property type="match status" value="1"/>
</dbReference>
<dbReference type="InterPro" id="IPR005119">
    <property type="entry name" value="LysR_subst-bd"/>
</dbReference>
<dbReference type="Gene3D" id="3.40.190.290">
    <property type="match status" value="1"/>
</dbReference>
<evidence type="ECO:0000313" key="7">
    <source>
        <dbReference type="Proteomes" id="UP000078551"/>
    </source>
</evidence>
<protein>
    <submittedName>
        <fullName evidence="6">LysR family transcriptional regulator protein</fullName>
    </submittedName>
</protein>
<sequence>MISIWRTILKVNSGNEIFSLDLSSIEIFLAVASDCSVTKAAKAVGRVPSNVTTRIQQLEEDLGASLFSRDGKKMTLTREGETFLTYANRLMALALEARQAVRPLAPSGTLRVGTMESTAASRLPAALTQFNQMWPEVSLHLTMGASRDLARDVLADALDCALIARPPKTMREDDLDFDAELKALEKETVFVEDLLIVLPSGHPAIKSAADLRVGALAALEPGCTYRRIAENWARKSTALPTSELGSYHAILASVATGNTAGVMPKSVLELMHWPTAVQTHQLGPVETLLVYRRDNRPSAFSAFHEVLNAKKGREIRLATN</sequence>
<dbReference type="Gene3D" id="1.10.10.10">
    <property type="entry name" value="Winged helix-like DNA-binding domain superfamily/Winged helix DNA-binding domain"/>
    <property type="match status" value="1"/>
</dbReference>
<dbReference type="SUPFAM" id="SSF46785">
    <property type="entry name" value="Winged helix' DNA-binding domain"/>
    <property type="match status" value="1"/>
</dbReference>
<evidence type="ECO:0000259" key="5">
    <source>
        <dbReference type="PROSITE" id="PS50931"/>
    </source>
</evidence>
<geneLocation type="plasmid" evidence="6 7">
    <name>pRphaN771e</name>
</geneLocation>
<evidence type="ECO:0000256" key="4">
    <source>
        <dbReference type="ARBA" id="ARBA00023163"/>
    </source>
</evidence>
<evidence type="ECO:0000313" key="6">
    <source>
        <dbReference type="EMBL" id="ANL88787.1"/>
    </source>
</evidence>
<dbReference type="Proteomes" id="UP000078551">
    <property type="component" value="Plasmid pRphaN771e"/>
</dbReference>
<dbReference type="PROSITE" id="PS50931">
    <property type="entry name" value="HTH_LYSR"/>
    <property type="match status" value="1"/>
</dbReference>
<evidence type="ECO:0000256" key="2">
    <source>
        <dbReference type="ARBA" id="ARBA00023015"/>
    </source>
</evidence>
<dbReference type="InterPro" id="IPR000847">
    <property type="entry name" value="LysR_HTH_N"/>
</dbReference>
<dbReference type="EMBL" id="CP013573">
    <property type="protein sequence ID" value="ANL88787.1"/>
    <property type="molecule type" value="Genomic_DNA"/>
</dbReference>